<proteinExistence type="predicted"/>
<sequence>MSSIRTIIVSAVLVFVAATAAQAQQRPPIGLYGSPTDAMIFYVARGPAGACGPGCSDWIAAEGAVQWDSWKRLIAILDRQAGRKLPVVIHIWGASNLNVATSMGRILRDHGLDAIAGATEVEACAGKSEADCFALKRPGGPLDAKVALPDAACDFACVLVLAGGVHRSLAEGAKVVLTGRSIRNRRAPNVSAEQRESLTVIFGEQYRKYLLEMGVEPALVDLVDSLDAGARPFVVPPAEVARLHIVTPP</sequence>
<reference evidence="2 3" key="1">
    <citation type="submission" date="2020-09" db="EMBL/GenBank/DDBJ databases">
        <title>Complete genomes of bradyrhizobia occurring on native shrubby legumes in Australia.</title>
        <authorList>
            <person name="Lafay B."/>
        </authorList>
    </citation>
    <scope>NUCLEOTIDE SEQUENCE [LARGE SCALE GENOMIC DNA]</scope>
    <source>
        <strain evidence="2 3">BDV5040</strain>
    </source>
</reference>
<evidence type="ECO:0000313" key="2">
    <source>
        <dbReference type="EMBL" id="QPF95207.1"/>
    </source>
</evidence>
<accession>A0A7S9DCF5</accession>
<dbReference type="AlphaFoldDB" id="A0A7S9DCF5"/>
<dbReference type="EMBL" id="CP061379">
    <property type="protein sequence ID" value="QPF95207.1"/>
    <property type="molecule type" value="Genomic_DNA"/>
</dbReference>
<dbReference type="KEGG" id="bcou:IC761_15475"/>
<feature type="chain" id="PRO_5032878082" evidence="1">
    <location>
        <begin position="24"/>
        <end position="249"/>
    </location>
</feature>
<dbReference type="Proteomes" id="UP000594621">
    <property type="component" value="Chromosome"/>
</dbReference>
<protein>
    <submittedName>
        <fullName evidence="2">Uncharacterized protein</fullName>
    </submittedName>
</protein>
<evidence type="ECO:0000313" key="3">
    <source>
        <dbReference type="Proteomes" id="UP000594621"/>
    </source>
</evidence>
<gene>
    <name evidence="2" type="ORF">IC761_15475</name>
</gene>
<organism evidence="2 3">
    <name type="scientific">Bradyrhizobium commune</name>
    <dbReference type="NCBI Taxonomy" id="83627"/>
    <lineage>
        <taxon>Bacteria</taxon>
        <taxon>Pseudomonadati</taxon>
        <taxon>Pseudomonadota</taxon>
        <taxon>Alphaproteobacteria</taxon>
        <taxon>Hyphomicrobiales</taxon>
        <taxon>Nitrobacteraceae</taxon>
        <taxon>Bradyrhizobium</taxon>
    </lineage>
</organism>
<keyword evidence="1" id="KW-0732">Signal</keyword>
<name>A0A7S9DCF5_9BRAD</name>
<feature type="signal peptide" evidence="1">
    <location>
        <begin position="1"/>
        <end position="23"/>
    </location>
</feature>
<keyword evidence="3" id="KW-1185">Reference proteome</keyword>
<evidence type="ECO:0000256" key="1">
    <source>
        <dbReference type="SAM" id="SignalP"/>
    </source>
</evidence>